<dbReference type="InterPro" id="IPR019775">
    <property type="entry name" value="WD40_repeat_CS"/>
</dbReference>
<dbReference type="PANTHER" id="PTHR19879">
    <property type="entry name" value="TRANSCRIPTION INITIATION FACTOR TFIID"/>
    <property type="match status" value="1"/>
</dbReference>
<organism evidence="7 8">
    <name type="scientific">Gemmata palustris</name>
    <dbReference type="NCBI Taxonomy" id="2822762"/>
    <lineage>
        <taxon>Bacteria</taxon>
        <taxon>Pseudomonadati</taxon>
        <taxon>Planctomycetota</taxon>
        <taxon>Planctomycetia</taxon>
        <taxon>Gemmatales</taxon>
        <taxon>Gemmataceae</taxon>
        <taxon>Gemmata</taxon>
    </lineage>
</organism>
<dbReference type="PROSITE" id="PS50082">
    <property type="entry name" value="WD_REPEATS_2"/>
    <property type="match status" value="3"/>
</dbReference>
<dbReference type="InterPro" id="IPR036322">
    <property type="entry name" value="WD40_repeat_dom_sf"/>
</dbReference>
<name>A0ABS5BNZ8_9BACT</name>
<dbReference type="SUPFAM" id="SSF50978">
    <property type="entry name" value="WD40 repeat-like"/>
    <property type="match status" value="1"/>
</dbReference>
<accession>A0ABS5BNZ8</accession>
<sequence>MPAPYHVRLAVSQYGEQFRAELFTEDLGDTEGDVLTELPPSIAEWVPYLAQGADLPPDAARQLGKDLFAALLGQPENAKKWAEVLARADRKGQSIRLLIDATTEAVRDLPYGLLCEPHDDWFLFRGKKRPVEFVRILRRCSPRTLKLRGRLRVVIAVAEPRSADVPPFDAPLRLQKFAAAVHKEIDLVVCGPSGPKPLAAIAPNPETADPAVFAPYTKTTRSALRQALAGEFDVFHLLAHGHGAGVLLCTDDGAPAETTASELGEWCGAGQTPLAFLQVCKAGQTAGRGGFGGVAQQLLNPRSGNMAAVVASTFPLDAEHSTDAAVGFYRQLAAGKPPEEALTAERPETDWCWAFLELWARPGALGGTQQRAAFQFVSPYRGLSSFGEQDADLFFGRKVEVAELLQILRTEPVLGVVGDSGSGKTSLLQAGLVHAIRRDGLAGSDKWRIVSLRPGYRPAQALLSALTGTTGEPTPSALRAALRADAQPLIVVFDQFEEVFTLARDVNEVRMMNEVLAQAVDQQRDRFRLVIGMRSEFLGQSASAPELGPRIQRPWVLRPPGADDLRGIVAGPAEHCGYTFQGPLADGNPAHAVGLLDRILADPLLDRNKGGAPLPLLQFALERLWLKAVEKGVTEFTHAEFDEIGGMGRAIAQHAEAVFQASATAPEFGAGGRHLVEQIVTALVSAQGTRQPRSREGLQAETGAPEAARAVIDFLVGERLLTIRTDPEDMSKSLVDLSHEALIHNWDRLRGWLAEDPQGRAMREEFRTAAEKWEVGFAGTPAQSRYALPGTDVARNYLAWISTSNPRLVPVQQEFARAMRDMLTRHQRRRQLVTAVLVALTLSACALAFYADGQASLAQTNESKANKNAARAEAEKEKAEREEEKAKREKEKAEREERRVQERSAALLLDRGIDLCERGRPRIGMLSIAKSLETCPPEAEALRRVIRTNLSAWAWYLMCLDGARQFPGPGIAASPDGQAVLIAVAPGTAQLFDADTGHPLGPPMKPGERNAVWGEVMRAGNEWVVLTYGSHTARLWNGTTGAPVGRVFETATAPGVPAQGEILIAAIRPDRQALALGMAHGEARLWSVTTGEALGQPYKHEGPVHDLAFTPDGGMLLTGCSRRPNRPLLPDVAAVARVGAERRAAGVARFLNLSTRELAWSRTMKNPVTSVGVSPDPGGRYLAVGGFAVAIYDRHEKKILTNSQKDHEPANWTAFDPEEPGTMFMSRSSGDVELLHFPDSSRAPTDDAEFSHGQEPSHDLSNPVTSERLSPQGLVVGAGFRKDRSVFTFNRDGTMRLWRRPLTQKAQREFVHTDAVLSVAFGPSDKTLATGCRNGSAYLWNTDAPDKWKHQFTPPRKKENSHPLTQVRISSDGERVIAQDQHFNQFVWDAATARPVVPVAGEALVGVADDGATALVRLPDLTYRVKNLLTKQAGAPFVVPGGVGPDAAHNDDETTMLRVVRVAFSPDRSVVATINEPGQVLLWRSDTGEAVGHPIAHTIRGGTDKIRAVSFCPDGTRLLTQSSRVRGVWDAATAREEHVLHNPVGVQLSRFSPNGRLVLSGTNFNMVQMWDIPGRSVRETALLHSAQVWGVTASADGSRVLTASYDRTARAWDAETGKPISPPLFHGEGVSEVVYSQDGKWILTGSWDRRARCWATVEPVPDEVERVKLWVEVMTGLQIGLTGASDLLTAEEWHKRYRRLDALGGPLVGRATPER</sequence>
<dbReference type="InterPro" id="IPR024983">
    <property type="entry name" value="CHAT_dom"/>
</dbReference>
<evidence type="ECO:0000256" key="4">
    <source>
        <dbReference type="SAM" id="MobiDB-lite"/>
    </source>
</evidence>
<dbReference type="RefSeq" id="WP_210653275.1">
    <property type="nucleotide sequence ID" value="NZ_JAGKQQ010000001.1"/>
</dbReference>
<dbReference type="Pfam" id="PF12770">
    <property type="entry name" value="CHAT"/>
    <property type="match status" value="1"/>
</dbReference>
<keyword evidence="8" id="KW-1185">Reference proteome</keyword>
<dbReference type="PROSITE" id="PS00678">
    <property type="entry name" value="WD_REPEATS_1"/>
    <property type="match status" value="1"/>
</dbReference>
<feature type="repeat" description="WD" evidence="3">
    <location>
        <begin position="1581"/>
        <end position="1622"/>
    </location>
</feature>
<dbReference type="Pfam" id="PF00400">
    <property type="entry name" value="WD40"/>
    <property type="match status" value="4"/>
</dbReference>
<reference evidence="7 8" key="1">
    <citation type="submission" date="2021-04" db="EMBL/GenBank/DDBJ databases">
        <authorList>
            <person name="Ivanova A."/>
        </authorList>
    </citation>
    <scope>NUCLEOTIDE SEQUENCE [LARGE SCALE GENOMIC DNA]</scope>
    <source>
        <strain evidence="7 8">G18</strain>
    </source>
</reference>
<evidence type="ECO:0000313" key="8">
    <source>
        <dbReference type="Proteomes" id="UP000676565"/>
    </source>
</evidence>
<dbReference type="SMART" id="SM00320">
    <property type="entry name" value="WD40"/>
    <property type="match status" value="8"/>
</dbReference>
<feature type="compositionally biased region" description="Basic and acidic residues" evidence="4">
    <location>
        <begin position="870"/>
        <end position="898"/>
    </location>
</feature>
<proteinExistence type="predicted"/>
<comment type="caution">
    <text evidence="7">The sequence shown here is derived from an EMBL/GenBank/DDBJ whole genome shotgun (WGS) entry which is preliminary data.</text>
</comment>
<dbReference type="InterPro" id="IPR015943">
    <property type="entry name" value="WD40/YVTN_repeat-like_dom_sf"/>
</dbReference>
<feature type="compositionally biased region" description="Basic and acidic residues" evidence="4">
    <location>
        <begin position="1249"/>
        <end position="1258"/>
    </location>
</feature>
<dbReference type="Gene3D" id="3.40.50.300">
    <property type="entry name" value="P-loop containing nucleotide triphosphate hydrolases"/>
    <property type="match status" value="1"/>
</dbReference>
<dbReference type="InterPro" id="IPR027417">
    <property type="entry name" value="P-loop_NTPase"/>
</dbReference>
<keyword evidence="1 3" id="KW-0853">WD repeat</keyword>
<evidence type="ECO:0000256" key="3">
    <source>
        <dbReference type="PROSITE-ProRule" id="PRU00221"/>
    </source>
</evidence>
<dbReference type="PANTHER" id="PTHR19879:SF9">
    <property type="entry name" value="TRANSCRIPTION INITIATION FACTOR TFIID SUBUNIT 5"/>
    <property type="match status" value="1"/>
</dbReference>
<dbReference type="InterPro" id="IPR011047">
    <property type="entry name" value="Quinoprotein_ADH-like_sf"/>
</dbReference>
<dbReference type="InterPro" id="IPR049052">
    <property type="entry name" value="nSTAND1"/>
</dbReference>
<keyword evidence="2" id="KW-0677">Repeat</keyword>
<dbReference type="Gene3D" id="2.130.10.10">
    <property type="entry name" value="YVTN repeat-like/Quinoprotein amine dehydrogenase"/>
    <property type="match status" value="5"/>
</dbReference>
<feature type="domain" description="CHAT" evidence="5">
    <location>
        <begin position="82"/>
        <end position="345"/>
    </location>
</feature>
<feature type="region of interest" description="Disordered" evidence="4">
    <location>
        <begin position="860"/>
        <end position="898"/>
    </location>
</feature>
<feature type="region of interest" description="Disordered" evidence="4">
    <location>
        <begin position="1236"/>
        <end position="1267"/>
    </location>
</feature>
<dbReference type="SUPFAM" id="SSF52540">
    <property type="entry name" value="P-loop containing nucleoside triphosphate hydrolases"/>
    <property type="match status" value="1"/>
</dbReference>
<dbReference type="Pfam" id="PF20703">
    <property type="entry name" value="nSTAND1"/>
    <property type="match status" value="1"/>
</dbReference>
<feature type="domain" description="Novel STAND NTPase 1" evidence="6">
    <location>
        <begin position="379"/>
        <end position="774"/>
    </location>
</feature>
<evidence type="ECO:0000256" key="1">
    <source>
        <dbReference type="ARBA" id="ARBA00022574"/>
    </source>
</evidence>
<dbReference type="EMBL" id="JAGKQQ010000001">
    <property type="protein sequence ID" value="MBP3955182.1"/>
    <property type="molecule type" value="Genomic_DNA"/>
</dbReference>
<gene>
    <name evidence="7" type="ORF">J8F10_07795</name>
</gene>
<evidence type="ECO:0000256" key="2">
    <source>
        <dbReference type="ARBA" id="ARBA00022737"/>
    </source>
</evidence>
<evidence type="ECO:0000259" key="6">
    <source>
        <dbReference type="Pfam" id="PF20703"/>
    </source>
</evidence>
<dbReference type="PROSITE" id="PS50294">
    <property type="entry name" value="WD_REPEATS_REGION"/>
    <property type="match status" value="2"/>
</dbReference>
<dbReference type="Proteomes" id="UP000676565">
    <property type="component" value="Unassembled WGS sequence"/>
</dbReference>
<protein>
    <submittedName>
        <fullName evidence="7">CHAT domain-containing protein</fullName>
    </submittedName>
</protein>
<evidence type="ECO:0000259" key="5">
    <source>
        <dbReference type="Pfam" id="PF12770"/>
    </source>
</evidence>
<dbReference type="InterPro" id="IPR001680">
    <property type="entry name" value="WD40_rpt"/>
</dbReference>
<evidence type="ECO:0000313" key="7">
    <source>
        <dbReference type="EMBL" id="MBP3955182.1"/>
    </source>
</evidence>
<dbReference type="SUPFAM" id="SSF50998">
    <property type="entry name" value="Quinoprotein alcohol dehydrogenase-like"/>
    <property type="match status" value="1"/>
</dbReference>
<feature type="repeat" description="WD" evidence="3">
    <location>
        <begin position="1626"/>
        <end position="1654"/>
    </location>
</feature>
<feature type="repeat" description="WD" evidence="3">
    <location>
        <begin position="1309"/>
        <end position="1341"/>
    </location>
</feature>